<comment type="caution">
    <text evidence="2">The sequence shown here is derived from an EMBL/GenBank/DDBJ whole genome shotgun (WGS) entry which is preliminary data.</text>
</comment>
<dbReference type="EMBL" id="FOLW01000017">
    <property type="protein sequence ID" value="SFD41033.1"/>
    <property type="molecule type" value="Genomic_DNA"/>
</dbReference>
<dbReference type="Proteomes" id="UP000226420">
    <property type="component" value="Unassembled WGS sequence"/>
</dbReference>
<gene>
    <name evidence="2" type="ORF">SAMN02745723_1172</name>
</gene>
<evidence type="ECO:0000313" key="2">
    <source>
        <dbReference type="EMBL" id="SFD41033.1"/>
    </source>
</evidence>
<proteinExistence type="predicted"/>
<feature type="transmembrane region" description="Helical" evidence="1">
    <location>
        <begin position="59"/>
        <end position="77"/>
    </location>
</feature>
<keyword evidence="1" id="KW-0812">Transmembrane</keyword>
<evidence type="ECO:0008006" key="4">
    <source>
        <dbReference type="Google" id="ProtNLM"/>
    </source>
</evidence>
<organism evidence="2 3">
    <name type="scientific">Pragia fontium DSM 5563 = ATCC 49100</name>
    <dbReference type="NCBI Taxonomy" id="1122977"/>
    <lineage>
        <taxon>Bacteria</taxon>
        <taxon>Pseudomonadati</taxon>
        <taxon>Pseudomonadota</taxon>
        <taxon>Gammaproteobacteria</taxon>
        <taxon>Enterobacterales</taxon>
        <taxon>Budviciaceae</taxon>
        <taxon>Pragia</taxon>
    </lineage>
</organism>
<dbReference type="Pfam" id="PF11391">
    <property type="entry name" value="DUF2798"/>
    <property type="match status" value="1"/>
</dbReference>
<dbReference type="RefSeq" id="WP_074824815.1">
    <property type="nucleotide sequence ID" value="NZ_FOLW01000017.1"/>
</dbReference>
<dbReference type="InterPro" id="IPR021529">
    <property type="entry name" value="DUF2798"/>
</dbReference>
<dbReference type="AlphaFoldDB" id="A0AAJ4WDH4"/>
<evidence type="ECO:0000313" key="3">
    <source>
        <dbReference type="Proteomes" id="UP000226420"/>
    </source>
</evidence>
<reference evidence="2 3" key="1">
    <citation type="submission" date="2016-10" db="EMBL/GenBank/DDBJ databases">
        <authorList>
            <person name="Varghese N."/>
            <person name="Submissions S."/>
        </authorList>
    </citation>
    <scope>NUCLEOTIDE SEQUENCE [LARGE SCALE GENOMIC DNA]</scope>
    <source>
        <strain evidence="2 3">DSM 5563</strain>
    </source>
</reference>
<name>A0AAJ4WDH4_9GAMM</name>
<accession>A0AAJ4WDH4</accession>
<keyword evidence="1" id="KW-0472">Membrane</keyword>
<keyword evidence="1" id="KW-1133">Transmembrane helix</keyword>
<protein>
    <recommendedName>
        <fullName evidence="4">DUF2798 domain-containing protein</fullName>
    </recommendedName>
</protein>
<sequence>MSFQDRNYILGIPKLPARAMIFLVPFFLSFVMSGIVSFISTVKALGLTLIMVSPWISSWGLSWMIAFPTVLFVLPFARKLSLLFVKSA</sequence>
<evidence type="ECO:0000256" key="1">
    <source>
        <dbReference type="SAM" id="Phobius"/>
    </source>
</evidence>
<feature type="transmembrane region" description="Helical" evidence="1">
    <location>
        <begin position="20"/>
        <end position="39"/>
    </location>
</feature>